<protein>
    <recommendedName>
        <fullName evidence="4">Haloacid dehalogenase-like hydrolase</fullName>
    </recommendedName>
</protein>
<proteinExistence type="predicted"/>
<evidence type="ECO:0000256" key="1">
    <source>
        <dbReference type="SAM" id="Phobius"/>
    </source>
</evidence>
<comment type="caution">
    <text evidence="2">The sequence shown here is derived from an EMBL/GenBank/DDBJ whole genome shotgun (WGS) entry which is preliminary data.</text>
</comment>
<reference evidence="2 3" key="1">
    <citation type="submission" date="2016-10" db="EMBL/GenBank/DDBJ databases">
        <authorList>
            <person name="Varghese N."/>
            <person name="Submissions S."/>
        </authorList>
    </citation>
    <scope>NUCLEOTIDE SEQUENCE [LARGE SCALE GENOMIC DNA]</scope>
    <source>
        <strain evidence="2 3">CGMCC 1.6853</strain>
    </source>
</reference>
<keyword evidence="3" id="KW-1185">Reference proteome</keyword>
<gene>
    <name evidence="2" type="ORF">SAMN02927935_00438</name>
</gene>
<evidence type="ECO:0000313" key="2">
    <source>
        <dbReference type="EMBL" id="SCX90442.1"/>
    </source>
</evidence>
<accession>A0A1G5BJQ4</accession>
<dbReference type="Proteomes" id="UP000183031">
    <property type="component" value="Unassembled WGS sequence"/>
</dbReference>
<dbReference type="EMBL" id="FMUT01000002">
    <property type="protein sequence ID" value="SCX90442.1"/>
    <property type="molecule type" value="Genomic_DNA"/>
</dbReference>
<feature type="transmembrane region" description="Helical" evidence="1">
    <location>
        <begin position="20"/>
        <end position="45"/>
    </location>
</feature>
<keyword evidence="1" id="KW-0812">Transmembrane</keyword>
<dbReference type="Pfam" id="PF12710">
    <property type="entry name" value="HAD"/>
    <property type="match status" value="1"/>
</dbReference>
<dbReference type="RefSeq" id="WP_060559056.1">
    <property type="nucleotide sequence ID" value="NZ_CBCSIN010000001.1"/>
</dbReference>
<evidence type="ECO:0000313" key="3">
    <source>
        <dbReference type="Proteomes" id="UP000183031"/>
    </source>
</evidence>
<keyword evidence="1" id="KW-0472">Membrane</keyword>
<name>A0A1G5BJQ4_9GAMM</name>
<evidence type="ECO:0008006" key="4">
    <source>
        <dbReference type="Google" id="ProtNLM"/>
    </source>
</evidence>
<sequence length="200" mass="23227">MKSVYDLDGTLVPFNTFKVWVVLSFFISIFFLRWYFLFSIIKFAICRKIGRMDRVGFKVALLAIQQRTKFWPYVGKKYGKWLARHSLRKDLLVLGDNSTKCLATAAPDIYVSSFSQEVNDFDVTICAHFCHSGEFVETLNVVKLKFVREQFSEEPDLFFTDHYDDIPLAMAAKFTYIVSPSIKSERLFSDMLNAGRYTIV</sequence>
<organism evidence="2 3">
    <name type="scientific">Serratia nematodiphila</name>
    <dbReference type="NCBI Taxonomy" id="458197"/>
    <lineage>
        <taxon>Bacteria</taxon>
        <taxon>Pseudomonadati</taxon>
        <taxon>Pseudomonadota</taxon>
        <taxon>Gammaproteobacteria</taxon>
        <taxon>Enterobacterales</taxon>
        <taxon>Yersiniaceae</taxon>
        <taxon>Serratia</taxon>
    </lineage>
</organism>
<keyword evidence="1" id="KW-1133">Transmembrane helix</keyword>